<evidence type="ECO:0000259" key="1">
    <source>
        <dbReference type="PROSITE" id="PS50943"/>
    </source>
</evidence>
<protein>
    <submittedName>
        <fullName evidence="2">Helix-turn-helix transcriptional regulator</fullName>
    </submittedName>
</protein>
<keyword evidence="3" id="KW-1185">Reference proteome</keyword>
<dbReference type="PROSITE" id="PS50943">
    <property type="entry name" value="HTH_CROC1"/>
    <property type="match status" value="1"/>
</dbReference>
<comment type="caution">
    <text evidence="2">The sequence shown here is derived from an EMBL/GenBank/DDBJ whole genome shotgun (WGS) entry which is preliminary data.</text>
</comment>
<reference evidence="2 3" key="1">
    <citation type="submission" date="2021-10" db="EMBL/GenBank/DDBJ databases">
        <title>Lutispora strain m25 sp. nov., a thermophilic, non-spore-forming bacterium isolated from a lab-scale methanogenic bioreactor digesting anaerobic sludge.</title>
        <authorList>
            <person name="El Houari A."/>
            <person name="Mcdonald J."/>
        </authorList>
    </citation>
    <scope>NUCLEOTIDE SEQUENCE [LARGE SCALE GENOMIC DNA]</scope>
    <source>
        <strain evidence="3">m25</strain>
    </source>
</reference>
<dbReference type="InterPro" id="IPR001387">
    <property type="entry name" value="Cro/C1-type_HTH"/>
</dbReference>
<gene>
    <name evidence="2" type="ORF">LJD61_11910</name>
</gene>
<dbReference type="SMART" id="SM00530">
    <property type="entry name" value="HTH_XRE"/>
    <property type="match status" value="1"/>
</dbReference>
<dbReference type="Pfam" id="PF12844">
    <property type="entry name" value="HTH_19"/>
    <property type="match status" value="1"/>
</dbReference>
<dbReference type="Proteomes" id="UP001651880">
    <property type="component" value="Unassembled WGS sequence"/>
</dbReference>
<dbReference type="SUPFAM" id="SSF47413">
    <property type="entry name" value="lambda repressor-like DNA-binding domains"/>
    <property type="match status" value="1"/>
</dbReference>
<evidence type="ECO:0000313" key="3">
    <source>
        <dbReference type="Proteomes" id="UP001651880"/>
    </source>
</evidence>
<dbReference type="CDD" id="cd00093">
    <property type="entry name" value="HTH_XRE"/>
    <property type="match status" value="1"/>
</dbReference>
<dbReference type="Gene3D" id="1.10.260.40">
    <property type="entry name" value="lambda repressor-like DNA-binding domains"/>
    <property type="match status" value="1"/>
</dbReference>
<feature type="domain" description="HTH cro/C1-type" evidence="1">
    <location>
        <begin position="13"/>
        <end position="68"/>
    </location>
</feature>
<name>A0ABT1NK20_9FIRM</name>
<dbReference type="EMBL" id="JAJEKE010000010">
    <property type="protein sequence ID" value="MCQ1530251.1"/>
    <property type="molecule type" value="Genomic_DNA"/>
</dbReference>
<sequence>MSENKLIDIPDRIKYLRKVLNIKQQEMALRLNLQSGSLSDIERKKTRTVTYRVISDICREYSVNEEWLRYGKGEIFVQPDTFSLDEYAKKNNLTDLELDIIKGYMELDSNLRQSLMSYLKSIFDSRNIRK</sequence>
<dbReference type="RefSeq" id="WP_255227771.1">
    <property type="nucleotide sequence ID" value="NZ_JAJEKE010000010.1"/>
</dbReference>
<accession>A0ABT1NK20</accession>
<evidence type="ECO:0000313" key="2">
    <source>
        <dbReference type="EMBL" id="MCQ1530251.1"/>
    </source>
</evidence>
<dbReference type="InterPro" id="IPR010982">
    <property type="entry name" value="Lambda_DNA-bd_dom_sf"/>
</dbReference>
<organism evidence="2 3">
    <name type="scientific">Lutispora saccharofermentans</name>
    <dbReference type="NCBI Taxonomy" id="3024236"/>
    <lineage>
        <taxon>Bacteria</taxon>
        <taxon>Bacillati</taxon>
        <taxon>Bacillota</taxon>
        <taxon>Clostridia</taxon>
        <taxon>Lutisporales</taxon>
        <taxon>Lutisporaceae</taxon>
        <taxon>Lutispora</taxon>
    </lineage>
</organism>
<proteinExistence type="predicted"/>